<dbReference type="SUPFAM" id="SSF56300">
    <property type="entry name" value="Metallo-dependent phosphatases"/>
    <property type="match status" value="1"/>
</dbReference>
<comment type="caution">
    <text evidence="2">The sequence shown here is derived from an EMBL/GenBank/DDBJ whole genome shotgun (WGS) entry which is preliminary data.</text>
</comment>
<accession>A0ABV8RX30</accession>
<dbReference type="PANTHER" id="PTHR37844:SF2">
    <property type="entry name" value="SER_THR PROTEIN PHOSPHATASE SUPERFAMILY (AFU_ORTHOLOGUE AFUA_1G14840)"/>
    <property type="match status" value="1"/>
</dbReference>
<sequence length="277" mass="30690">MPDPNTHPHLRLHILSDLHLGQQGLDLPDVEADVTILAGDIARPRAAMDWAGRITRPVLYVPGNHEFYGGTIPAVRAELSDQARAHGIELLDQRAMVIGGVRFLGATLWTDFELFGAELRDLAMERTAEFMRDFQVISNGDGSRFTPQDAASLFHAQYDWLDAQLDQPHPGPTVVITHHAPNMRSVHPRFAESLISAGFVSECASLLGRADLWIHGHTHDSFDYSVYGARVICNPRGYCRDGVNENSDFDPGFCIDVPRRAEALQEADNKLTALGKF</sequence>
<dbReference type="InterPro" id="IPR004843">
    <property type="entry name" value="Calcineurin-like_PHP"/>
</dbReference>
<dbReference type="EMBL" id="JBHSDY010000002">
    <property type="protein sequence ID" value="MFC4297397.1"/>
    <property type="molecule type" value="Genomic_DNA"/>
</dbReference>
<keyword evidence="3" id="KW-1185">Reference proteome</keyword>
<protein>
    <submittedName>
        <fullName evidence="2">Metallophosphoesterase</fullName>
    </submittedName>
</protein>
<reference evidence="3" key="1">
    <citation type="journal article" date="2019" name="Int. J. Syst. Evol. Microbiol.">
        <title>The Global Catalogue of Microorganisms (GCM) 10K type strain sequencing project: providing services to taxonomists for standard genome sequencing and annotation.</title>
        <authorList>
            <consortium name="The Broad Institute Genomics Platform"/>
            <consortium name="The Broad Institute Genome Sequencing Center for Infectious Disease"/>
            <person name="Wu L."/>
            <person name="Ma J."/>
        </authorList>
    </citation>
    <scope>NUCLEOTIDE SEQUENCE [LARGE SCALE GENOMIC DNA]</scope>
    <source>
        <strain evidence="3">CGMCC 1.19029</strain>
    </source>
</reference>
<name>A0ABV8RX30_9BURK</name>
<evidence type="ECO:0000313" key="2">
    <source>
        <dbReference type="EMBL" id="MFC4297397.1"/>
    </source>
</evidence>
<gene>
    <name evidence="2" type="ORF">ACFO0J_05005</name>
</gene>
<dbReference type="PANTHER" id="PTHR37844">
    <property type="entry name" value="SER/THR PROTEIN PHOSPHATASE SUPERFAMILY (AFU_ORTHOLOGUE AFUA_1G14840)"/>
    <property type="match status" value="1"/>
</dbReference>
<evidence type="ECO:0000313" key="3">
    <source>
        <dbReference type="Proteomes" id="UP001595756"/>
    </source>
</evidence>
<dbReference type="Proteomes" id="UP001595756">
    <property type="component" value="Unassembled WGS sequence"/>
</dbReference>
<dbReference type="Pfam" id="PF00149">
    <property type="entry name" value="Metallophos"/>
    <property type="match status" value="1"/>
</dbReference>
<proteinExistence type="predicted"/>
<dbReference type="RefSeq" id="WP_376811943.1">
    <property type="nucleotide sequence ID" value="NZ_JBHSDY010000002.1"/>
</dbReference>
<dbReference type="InterPro" id="IPR029052">
    <property type="entry name" value="Metallo-depent_PP-like"/>
</dbReference>
<feature type="domain" description="Calcineurin-like phosphoesterase" evidence="1">
    <location>
        <begin position="28"/>
        <end position="220"/>
    </location>
</feature>
<dbReference type="Gene3D" id="3.60.21.10">
    <property type="match status" value="1"/>
</dbReference>
<evidence type="ECO:0000259" key="1">
    <source>
        <dbReference type="Pfam" id="PF00149"/>
    </source>
</evidence>
<organism evidence="2 3">
    <name type="scientific">Castellaniella hirudinis</name>
    <dbReference type="NCBI Taxonomy" id="1144617"/>
    <lineage>
        <taxon>Bacteria</taxon>
        <taxon>Pseudomonadati</taxon>
        <taxon>Pseudomonadota</taxon>
        <taxon>Betaproteobacteria</taxon>
        <taxon>Burkholderiales</taxon>
        <taxon>Alcaligenaceae</taxon>
        <taxon>Castellaniella</taxon>
    </lineage>
</organism>